<dbReference type="RefSeq" id="WP_151673070.1">
    <property type="nucleotide sequence ID" value="NZ_BKCG01000002.1"/>
</dbReference>
<accession>A0A5J4IXA2</accession>
<feature type="chain" id="PRO_5023918721" description="Putative auto-transporter adhesin head GIN domain-containing protein" evidence="1">
    <location>
        <begin position="19"/>
        <end position="274"/>
    </location>
</feature>
<dbReference type="Proteomes" id="UP000326509">
    <property type="component" value="Unassembled WGS sequence"/>
</dbReference>
<dbReference type="Pfam" id="PF10988">
    <property type="entry name" value="DUF2807"/>
    <property type="match status" value="1"/>
</dbReference>
<dbReference type="PROSITE" id="PS51257">
    <property type="entry name" value="PROKAR_LIPOPROTEIN"/>
    <property type="match status" value="1"/>
</dbReference>
<feature type="signal peptide" evidence="1">
    <location>
        <begin position="1"/>
        <end position="18"/>
    </location>
</feature>
<dbReference type="Gene3D" id="2.160.20.120">
    <property type="match status" value="1"/>
</dbReference>
<sequence>MKHIITLCLSVILLSSCAAQKTPKVKGNREVTDIYKSLEDFNGLDIRGDVEVTIKRGETNEYHLKIDGNLVEVLDISIIEGILKVVPSQIIQSSKKMELDITYKNLDEITLRDNVKLKSLNKVDVSNLVFKALDNVDYDLDMSITEGVFILNNNSKGDLKLKGGTQKMIFNENAYLKGDLNVQELELEINKRSDVSLKGDVSKMKLTATGTSDVRAEDLESEYANIIASGKADLYVYASKELQLYAQGKSFIYVYGNPDIKVEGLNDKSQIIKK</sequence>
<dbReference type="OrthoDB" id="1419485at2"/>
<evidence type="ECO:0000313" key="4">
    <source>
        <dbReference type="Proteomes" id="UP000326509"/>
    </source>
</evidence>
<evidence type="ECO:0000313" key="3">
    <source>
        <dbReference type="EMBL" id="GER58992.1"/>
    </source>
</evidence>
<protein>
    <recommendedName>
        <fullName evidence="2">Putative auto-transporter adhesin head GIN domain-containing protein</fullName>
    </recommendedName>
</protein>
<keyword evidence="1" id="KW-0732">Signal</keyword>
<keyword evidence="4" id="KW-1185">Reference proteome</keyword>
<comment type="caution">
    <text evidence="3">The sequence shown here is derived from an EMBL/GenBank/DDBJ whole genome shotgun (WGS) entry which is preliminary data.</text>
</comment>
<organism evidence="3 4">
    <name type="scientific">Patiriisocius marinus</name>
    <dbReference type="NCBI Taxonomy" id="1397112"/>
    <lineage>
        <taxon>Bacteria</taxon>
        <taxon>Pseudomonadati</taxon>
        <taxon>Bacteroidota</taxon>
        <taxon>Flavobacteriia</taxon>
        <taxon>Flavobacteriales</taxon>
        <taxon>Flavobacteriaceae</taxon>
        <taxon>Patiriisocius</taxon>
    </lineage>
</organism>
<gene>
    <name evidence="3" type="ORF">ULMA_11000</name>
</gene>
<name>A0A5J4IXA2_9FLAO</name>
<reference evidence="3 4" key="1">
    <citation type="submission" date="2019-08" db="EMBL/GenBank/DDBJ databases">
        <title>Draft genome sequence of Ulvibacter marinus type strain NBRC 109484.</title>
        <authorList>
            <person name="Kawano K."/>
            <person name="Ushijima N."/>
            <person name="Kihara M."/>
            <person name="Itoh H."/>
        </authorList>
    </citation>
    <scope>NUCLEOTIDE SEQUENCE [LARGE SCALE GENOMIC DNA]</scope>
    <source>
        <strain evidence="3 4">NBRC 109484</strain>
    </source>
</reference>
<dbReference type="EMBL" id="BKCG01000002">
    <property type="protein sequence ID" value="GER58992.1"/>
    <property type="molecule type" value="Genomic_DNA"/>
</dbReference>
<evidence type="ECO:0000259" key="2">
    <source>
        <dbReference type="Pfam" id="PF10988"/>
    </source>
</evidence>
<proteinExistence type="predicted"/>
<feature type="domain" description="Putative auto-transporter adhesin head GIN" evidence="2">
    <location>
        <begin position="40"/>
        <end position="258"/>
    </location>
</feature>
<dbReference type="AlphaFoldDB" id="A0A5J4IXA2"/>
<evidence type="ECO:0000256" key="1">
    <source>
        <dbReference type="SAM" id="SignalP"/>
    </source>
</evidence>
<dbReference type="InterPro" id="IPR021255">
    <property type="entry name" value="DUF2807"/>
</dbReference>